<feature type="domain" description="Reverse transcriptase" evidence="1">
    <location>
        <begin position="94"/>
        <end position="364"/>
    </location>
</feature>
<organism evidence="2 3">
    <name type="scientific">Oryzias latipes</name>
    <name type="common">Japanese rice fish</name>
    <name type="synonym">Japanese killifish</name>
    <dbReference type="NCBI Taxonomy" id="8090"/>
    <lineage>
        <taxon>Eukaryota</taxon>
        <taxon>Metazoa</taxon>
        <taxon>Chordata</taxon>
        <taxon>Craniata</taxon>
        <taxon>Vertebrata</taxon>
        <taxon>Euteleostomi</taxon>
        <taxon>Actinopterygii</taxon>
        <taxon>Neopterygii</taxon>
        <taxon>Teleostei</taxon>
        <taxon>Neoteleostei</taxon>
        <taxon>Acanthomorphata</taxon>
        <taxon>Ovalentaria</taxon>
        <taxon>Atherinomorphae</taxon>
        <taxon>Beloniformes</taxon>
        <taxon>Adrianichthyidae</taxon>
        <taxon>Oryziinae</taxon>
        <taxon>Oryzias</taxon>
    </lineage>
</organism>
<dbReference type="CDD" id="cd01650">
    <property type="entry name" value="RT_nLTR_like"/>
    <property type="match status" value="1"/>
</dbReference>
<reference evidence="2" key="4">
    <citation type="submission" date="2025-09" db="UniProtKB">
        <authorList>
            <consortium name="Ensembl"/>
        </authorList>
    </citation>
    <scope>IDENTIFICATION</scope>
    <source>
        <strain evidence="2">HNI</strain>
    </source>
</reference>
<reference evidence="2 3" key="2">
    <citation type="submission" date="2017-04" db="EMBL/GenBank/DDBJ databases">
        <title>CpG methylation of centromeres and impact of large insertions on vertebrate speciation.</title>
        <authorList>
            <person name="Ichikawa K."/>
            <person name="Yoshimura J."/>
            <person name="Morishita S."/>
        </authorList>
    </citation>
    <scope>NUCLEOTIDE SEQUENCE</scope>
    <source>
        <strain evidence="2 3">HNI</strain>
    </source>
</reference>
<dbReference type="InterPro" id="IPR000477">
    <property type="entry name" value="RT_dom"/>
</dbReference>
<proteinExistence type="predicted"/>
<dbReference type="PANTHER" id="PTHR33332">
    <property type="entry name" value="REVERSE TRANSCRIPTASE DOMAIN-CONTAINING PROTEIN"/>
    <property type="match status" value="1"/>
</dbReference>
<dbReference type="Pfam" id="PF00078">
    <property type="entry name" value="RVT_1"/>
    <property type="match status" value="1"/>
</dbReference>
<evidence type="ECO:0000313" key="3">
    <source>
        <dbReference type="Proteomes" id="UP000265180"/>
    </source>
</evidence>
<reference evidence="2" key="3">
    <citation type="submission" date="2025-08" db="UniProtKB">
        <authorList>
            <consortium name="Ensembl"/>
        </authorList>
    </citation>
    <scope>IDENTIFICATION</scope>
    <source>
        <strain evidence="2">HNI</strain>
    </source>
</reference>
<dbReference type="PROSITE" id="PS50878">
    <property type="entry name" value="RT_POL"/>
    <property type="match status" value="1"/>
</dbReference>
<dbReference type="Proteomes" id="UP000265180">
    <property type="component" value="Chromosome 10"/>
</dbReference>
<dbReference type="AlphaFoldDB" id="A0A3P9KBQ1"/>
<dbReference type="Ensembl" id="ENSORLT00020005522.1">
    <property type="protein sequence ID" value="ENSORLP00020005885.1"/>
    <property type="gene ID" value="ENSORLG00020006709.1"/>
</dbReference>
<name>A0A3P9KBQ1_ORYLA</name>
<sequence length="562" mass="63964">MEINPTVLTNEFNHFFINSVREITEMFQEPTLTARPIDPAEPVFSLQEITELDVAKIIGSLKNSKAKDVHGLDTNIIKLCKESLLLPITHMVNLSFKQKCVPLSWKMATVTPIFKSGDSSNIGNYRPISILPVVSKVAEKWVTKLINEHLNKGHSLLHPMQFGFREHHSTEFANCLFIEKIKHMLDSNPCVGAVFLDLKKAFDTVNHEILLSKLTYFNFSMDAIQWIKSYLEFRKQCVCINSVKSTFLDVPVGLPQGSILGPLLFSMYINDLPNTCGNVEFQMYADDAVIFTSAKNIQEAASILTSALVPVNEWLSKSCLLLNTTKTVCMMFTKQPLDIKHSGIFLEGQELEIVSKFKYLGVTLDSTLSFKSHIKKISNTVKFNLNNFKQIRPFITLGAARTFLHSMILSHIEYCITCWSLAGVNTSKTIESLYKKSLKVLYRKPMSFHVCNILKKYKLLSFENFKNFKFACLMYKVLHGLAPPPMSDFFKKRAHSALRTRASSRGDCEVPYRKTAFGQNALFVKASKLWNSLPLYIRECQTLQTFKTQLKQWLKANQSCSH</sequence>
<accession>A0A3P9KBQ1</accession>
<reference key="1">
    <citation type="journal article" date="2007" name="Nature">
        <title>The medaka draft genome and insights into vertebrate genome evolution.</title>
        <authorList>
            <person name="Kasahara M."/>
            <person name="Naruse K."/>
            <person name="Sasaki S."/>
            <person name="Nakatani Y."/>
            <person name="Qu W."/>
            <person name="Ahsan B."/>
            <person name="Yamada T."/>
            <person name="Nagayasu Y."/>
            <person name="Doi K."/>
            <person name="Kasai Y."/>
            <person name="Jindo T."/>
            <person name="Kobayashi D."/>
            <person name="Shimada A."/>
            <person name="Toyoda A."/>
            <person name="Kuroki Y."/>
            <person name="Fujiyama A."/>
            <person name="Sasaki T."/>
            <person name="Shimizu A."/>
            <person name="Asakawa S."/>
            <person name="Shimizu N."/>
            <person name="Hashimoto S."/>
            <person name="Yang J."/>
            <person name="Lee Y."/>
            <person name="Matsushima K."/>
            <person name="Sugano S."/>
            <person name="Sakaizumi M."/>
            <person name="Narita T."/>
            <person name="Ohishi K."/>
            <person name="Haga S."/>
            <person name="Ohta F."/>
            <person name="Nomoto H."/>
            <person name="Nogata K."/>
            <person name="Morishita T."/>
            <person name="Endo T."/>
            <person name="Shin-I T."/>
            <person name="Takeda H."/>
            <person name="Morishita S."/>
            <person name="Kohara Y."/>
        </authorList>
    </citation>
    <scope>NUCLEOTIDE SEQUENCE [LARGE SCALE GENOMIC DNA]</scope>
    <source>
        <strain>Hd-rR</strain>
    </source>
</reference>
<evidence type="ECO:0000259" key="1">
    <source>
        <dbReference type="PROSITE" id="PS50878"/>
    </source>
</evidence>
<evidence type="ECO:0000313" key="2">
    <source>
        <dbReference type="Ensembl" id="ENSORLP00020005885.1"/>
    </source>
</evidence>
<dbReference type="SUPFAM" id="SSF56672">
    <property type="entry name" value="DNA/RNA polymerases"/>
    <property type="match status" value="1"/>
</dbReference>
<dbReference type="InterPro" id="IPR043502">
    <property type="entry name" value="DNA/RNA_pol_sf"/>
</dbReference>
<protein>
    <recommendedName>
        <fullName evidence="1">Reverse transcriptase domain-containing protein</fullName>
    </recommendedName>
</protein>